<sequence>MGLSEKNLKNCDYRIISRNKKLNFYNQEPTAPKSQISRTFQTLLAADDKDFSQSEATFSWWFRETATSSATIKQTESSSLKILKTLHATIRIKFGCIAMVIATLNVVFLS</sequence>
<dbReference type="EMBL" id="JAPFFK010000016">
    <property type="protein sequence ID" value="KAJ6704818.1"/>
    <property type="molecule type" value="Genomic_DNA"/>
</dbReference>
<reference evidence="2" key="1">
    <citation type="submission" date="2022-11" db="EMBL/GenBank/DDBJ databases">
        <authorList>
            <person name="Hyden B.L."/>
            <person name="Feng K."/>
            <person name="Yates T."/>
            <person name="Jawdy S."/>
            <person name="Smart L.B."/>
            <person name="Muchero W."/>
        </authorList>
    </citation>
    <scope>NUCLEOTIDE SEQUENCE</scope>
    <source>
        <tissue evidence="2">Shoot tip</tissue>
    </source>
</reference>
<protein>
    <submittedName>
        <fullName evidence="2">Uncharacterized protein</fullName>
    </submittedName>
</protein>
<evidence type="ECO:0000256" key="1">
    <source>
        <dbReference type="SAM" id="Phobius"/>
    </source>
</evidence>
<comment type="caution">
    <text evidence="2">The sequence shown here is derived from an EMBL/GenBank/DDBJ whole genome shotgun (WGS) entry which is preliminary data.</text>
</comment>
<keyword evidence="3" id="KW-1185">Reference proteome</keyword>
<keyword evidence="1" id="KW-1133">Transmembrane helix</keyword>
<dbReference type="AlphaFoldDB" id="A0A9Q0QDU1"/>
<name>A0A9Q0QDU1_SALPP</name>
<accession>A0A9Q0QDU1</accession>
<evidence type="ECO:0000313" key="3">
    <source>
        <dbReference type="Proteomes" id="UP001151532"/>
    </source>
</evidence>
<dbReference type="Proteomes" id="UP001151532">
    <property type="component" value="Chromosome 3"/>
</dbReference>
<keyword evidence="1" id="KW-0812">Transmembrane</keyword>
<evidence type="ECO:0000313" key="2">
    <source>
        <dbReference type="EMBL" id="KAJ6704818.1"/>
    </source>
</evidence>
<organism evidence="2 3">
    <name type="scientific">Salix purpurea</name>
    <name type="common">Purple osier willow</name>
    <dbReference type="NCBI Taxonomy" id="77065"/>
    <lineage>
        <taxon>Eukaryota</taxon>
        <taxon>Viridiplantae</taxon>
        <taxon>Streptophyta</taxon>
        <taxon>Embryophyta</taxon>
        <taxon>Tracheophyta</taxon>
        <taxon>Spermatophyta</taxon>
        <taxon>Magnoliopsida</taxon>
        <taxon>eudicotyledons</taxon>
        <taxon>Gunneridae</taxon>
        <taxon>Pentapetalae</taxon>
        <taxon>rosids</taxon>
        <taxon>fabids</taxon>
        <taxon>Malpighiales</taxon>
        <taxon>Salicaceae</taxon>
        <taxon>Saliceae</taxon>
        <taxon>Salix</taxon>
    </lineage>
</organism>
<proteinExistence type="predicted"/>
<gene>
    <name evidence="2" type="ORF">OIU79_009683</name>
</gene>
<reference evidence="2" key="2">
    <citation type="journal article" date="2023" name="Int. J. Mol. Sci.">
        <title>De Novo Assembly and Annotation of 11 Diverse Shrub Willow (Salix) Genomes Reveals Novel Gene Organization in Sex-Linked Regions.</title>
        <authorList>
            <person name="Hyden B."/>
            <person name="Feng K."/>
            <person name="Yates T.B."/>
            <person name="Jawdy S."/>
            <person name="Cereghino C."/>
            <person name="Smart L.B."/>
            <person name="Muchero W."/>
        </authorList>
    </citation>
    <scope>NUCLEOTIDE SEQUENCE</scope>
    <source>
        <tissue evidence="2">Shoot tip</tissue>
    </source>
</reference>
<keyword evidence="1" id="KW-0472">Membrane</keyword>
<feature type="transmembrane region" description="Helical" evidence="1">
    <location>
        <begin position="90"/>
        <end position="109"/>
    </location>
</feature>